<dbReference type="Pfam" id="PF15698">
    <property type="entry name" value="Phosphatase"/>
    <property type="match status" value="1"/>
</dbReference>
<evidence type="ECO:0008006" key="3">
    <source>
        <dbReference type="Google" id="ProtNLM"/>
    </source>
</evidence>
<dbReference type="RefSeq" id="WP_162448258.1">
    <property type="nucleotide sequence ID" value="NZ_WLZY01000001.1"/>
</dbReference>
<reference evidence="1 2" key="1">
    <citation type="submission" date="2019-11" db="EMBL/GenBank/DDBJ databases">
        <authorList>
            <person name="Li X.-J."/>
            <person name="Feng X.-M."/>
        </authorList>
    </citation>
    <scope>NUCLEOTIDE SEQUENCE [LARGE SCALE GENOMIC DNA]</scope>
    <source>
        <strain evidence="1 2">XMNu-373</strain>
    </source>
</reference>
<dbReference type="Proteomes" id="UP000460435">
    <property type="component" value="Unassembled WGS sequence"/>
</dbReference>
<dbReference type="InterPro" id="IPR031423">
    <property type="entry name" value="Phosphatase_SCO2771"/>
</dbReference>
<gene>
    <name evidence="1" type="ORF">F7O44_00555</name>
</gene>
<evidence type="ECO:0000313" key="2">
    <source>
        <dbReference type="Proteomes" id="UP000460435"/>
    </source>
</evidence>
<evidence type="ECO:0000313" key="1">
    <source>
        <dbReference type="EMBL" id="NDL55555.1"/>
    </source>
</evidence>
<accession>A0A7K3LX45</accession>
<protein>
    <recommendedName>
        <fullName evidence="3">Phosphatase</fullName>
    </recommendedName>
</protein>
<keyword evidence="2" id="KW-1185">Reference proteome</keyword>
<dbReference type="AlphaFoldDB" id="A0A7K3LX45"/>
<comment type="caution">
    <text evidence="1">The sequence shown here is derived from an EMBL/GenBank/DDBJ whole genome shotgun (WGS) entry which is preliminary data.</text>
</comment>
<proteinExistence type="predicted"/>
<dbReference type="EMBL" id="WLZY01000001">
    <property type="protein sequence ID" value="NDL55555.1"/>
    <property type="molecule type" value="Genomic_DNA"/>
</dbReference>
<name>A0A7K3LX45_9ACTN</name>
<organism evidence="1 2">
    <name type="scientific">Phytoactinopolyspora mesophila</name>
    <dbReference type="NCBI Taxonomy" id="2650750"/>
    <lineage>
        <taxon>Bacteria</taxon>
        <taxon>Bacillati</taxon>
        <taxon>Actinomycetota</taxon>
        <taxon>Actinomycetes</taxon>
        <taxon>Jiangellales</taxon>
        <taxon>Jiangellaceae</taxon>
        <taxon>Phytoactinopolyspora</taxon>
    </lineage>
</organism>
<sequence length="268" mass="28248">MSQAQAAALRTLLAERRLAGSVRTTRRQSLLYAQRTLTGNPDYTFGLGDWRTATLDEVVAAVKGAIGDNISDGDPARGYISPDCTMAGIHAHAAALRPLLRDGGATVLLATGHPTGLLEHYAELASALRAAGNQVVRPLDDHRLETATPTHAAGTSGIRFVSGVGCAFDDEAILHTHLPDYMEVMISATSSAGQRIDLVIADHGMAGAAIEAGIPTLSIADANDVALPLAHARGRHDHMLCIEDNFTPAQFIPVTEFMLAQASGKSQR</sequence>